<feature type="transmembrane region" description="Helical" evidence="9">
    <location>
        <begin position="9"/>
        <end position="27"/>
    </location>
</feature>
<evidence type="ECO:0000313" key="11">
    <source>
        <dbReference type="EMBL" id="MCW1883465.1"/>
    </source>
</evidence>
<evidence type="ECO:0000259" key="10">
    <source>
        <dbReference type="PROSITE" id="PS50156"/>
    </source>
</evidence>
<dbReference type="Gene3D" id="1.20.1640.10">
    <property type="entry name" value="Multidrug efflux transporter AcrB transmembrane domain"/>
    <property type="match status" value="2"/>
</dbReference>
<comment type="subcellular location">
    <subcellularLocation>
        <location evidence="1">Cell inner membrane</location>
        <topology evidence="1">Multi-pass membrane protein</topology>
    </subcellularLocation>
</comment>
<dbReference type="EMBL" id="JAPDDS010000001">
    <property type="protein sequence ID" value="MCW1883465.1"/>
    <property type="molecule type" value="Genomic_DNA"/>
</dbReference>
<comment type="similarity">
    <text evidence="2">Belongs to the resistance-nodulation-cell division (RND) (TC 2.A.6) family.</text>
</comment>
<dbReference type="Gene3D" id="3.30.70.1430">
    <property type="entry name" value="Multidrug efflux transporter AcrB pore domain"/>
    <property type="match status" value="2"/>
</dbReference>
<name>A0ABT3FKE8_9BACT</name>
<dbReference type="Gene3D" id="3.30.70.1320">
    <property type="entry name" value="Multidrug efflux transporter AcrB pore domain like"/>
    <property type="match status" value="1"/>
</dbReference>
<dbReference type="Gene3D" id="3.30.70.1440">
    <property type="entry name" value="Multidrug efflux transporter AcrB pore domain"/>
    <property type="match status" value="1"/>
</dbReference>
<dbReference type="InterPro" id="IPR027463">
    <property type="entry name" value="AcrB_DN_DC_subdom"/>
</dbReference>
<comment type="caution">
    <text evidence="11">The sequence shown here is derived from an EMBL/GenBank/DDBJ whole genome shotgun (WGS) entry which is preliminary data.</text>
</comment>
<feature type="transmembrane region" description="Helical" evidence="9">
    <location>
        <begin position="973"/>
        <end position="996"/>
    </location>
</feature>
<feature type="transmembrane region" description="Helical" evidence="9">
    <location>
        <begin position="871"/>
        <end position="890"/>
    </location>
</feature>
<keyword evidence="12" id="KW-1185">Reference proteome</keyword>
<dbReference type="PANTHER" id="PTHR32063">
    <property type="match status" value="1"/>
</dbReference>
<protein>
    <submittedName>
        <fullName evidence="11">Efflux RND transporter permease subunit</fullName>
    </submittedName>
</protein>
<accession>A0ABT3FKE8</accession>
<proteinExistence type="inferred from homology"/>
<dbReference type="NCBIfam" id="TIGR00915">
    <property type="entry name" value="2A0602"/>
    <property type="match status" value="1"/>
</dbReference>
<keyword evidence="3" id="KW-0813">Transport</keyword>
<dbReference type="SUPFAM" id="SSF82866">
    <property type="entry name" value="Multidrug efflux transporter AcrB transmembrane domain"/>
    <property type="match status" value="2"/>
</dbReference>
<evidence type="ECO:0000256" key="3">
    <source>
        <dbReference type="ARBA" id="ARBA00022448"/>
    </source>
</evidence>
<dbReference type="SUPFAM" id="SSF82693">
    <property type="entry name" value="Multidrug efflux transporter AcrB pore domain, PN1, PN2, PC1 and PC2 subdomains"/>
    <property type="match status" value="4"/>
</dbReference>
<evidence type="ECO:0000256" key="4">
    <source>
        <dbReference type="ARBA" id="ARBA00022475"/>
    </source>
</evidence>
<evidence type="ECO:0000256" key="7">
    <source>
        <dbReference type="ARBA" id="ARBA00022989"/>
    </source>
</evidence>
<organism evidence="11 12">
    <name type="scientific">Luteolibacter flavescens</name>
    <dbReference type="NCBI Taxonomy" id="1859460"/>
    <lineage>
        <taxon>Bacteria</taxon>
        <taxon>Pseudomonadati</taxon>
        <taxon>Verrucomicrobiota</taxon>
        <taxon>Verrucomicrobiia</taxon>
        <taxon>Verrucomicrobiales</taxon>
        <taxon>Verrucomicrobiaceae</taxon>
        <taxon>Luteolibacter</taxon>
    </lineage>
</organism>
<dbReference type="InterPro" id="IPR000731">
    <property type="entry name" value="SSD"/>
</dbReference>
<evidence type="ECO:0000256" key="1">
    <source>
        <dbReference type="ARBA" id="ARBA00004429"/>
    </source>
</evidence>
<gene>
    <name evidence="11" type="ORF">OKA04_01910</name>
</gene>
<evidence type="ECO:0000256" key="9">
    <source>
        <dbReference type="SAM" id="Phobius"/>
    </source>
</evidence>
<dbReference type="PRINTS" id="PR00702">
    <property type="entry name" value="ACRIFLAVINRP"/>
</dbReference>
<evidence type="ECO:0000256" key="8">
    <source>
        <dbReference type="ARBA" id="ARBA00023136"/>
    </source>
</evidence>
<evidence type="ECO:0000256" key="5">
    <source>
        <dbReference type="ARBA" id="ARBA00022519"/>
    </source>
</evidence>
<dbReference type="PROSITE" id="PS50156">
    <property type="entry name" value="SSD"/>
    <property type="match status" value="1"/>
</dbReference>
<feature type="transmembrane region" description="Helical" evidence="9">
    <location>
        <begin position="472"/>
        <end position="499"/>
    </location>
</feature>
<dbReference type="InterPro" id="IPR001036">
    <property type="entry name" value="Acrflvin-R"/>
</dbReference>
<feature type="transmembrane region" description="Helical" evidence="9">
    <location>
        <begin position="897"/>
        <end position="921"/>
    </location>
</feature>
<reference evidence="11 12" key="1">
    <citation type="submission" date="2022-10" db="EMBL/GenBank/DDBJ databases">
        <title>Luteolibacter flavescens strain MCCC 1K03193, whole genome shotgun sequencing project.</title>
        <authorList>
            <person name="Zhao G."/>
            <person name="Shen L."/>
        </authorList>
    </citation>
    <scope>NUCLEOTIDE SEQUENCE [LARGE SCALE GENOMIC DNA]</scope>
    <source>
        <strain evidence="11 12">MCCC 1K03193</strain>
    </source>
</reference>
<feature type="transmembrane region" description="Helical" evidence="9">
    <location>
        <begin position="368"/>
        <end position="388"/>
    </location>
</feature>
<dbReference type="Pfam" id="PF00873">
    <property type="entry name" value="ACR_tran"/>
    <property type="match status" value="1"/>
</dbReference>
<evidence type="ECO:0000313" key="12">
    <source>
        <dbReference type="Proteomes" id="UP001207930"/>
    </source>
</evidence>
<keyword evidence="8 9" id="KW-0472">Membrane</keyword>
<dbReference type="Gene3D" id="3.30.2090.10">
    <property type="entry name" value="Multidrug efflux transporter AcrB TolC docking domain, DN and DC subdomains"/>
    <property type="match status" value="2"/>
</dbReference>
<dbReference type="Proteomes" id="UP001207930">
    <property type="component" value="Unassembled WGS sequence"/>
</dbReference>
<dbReference type="InterPro" id="IPR004764">
    <property type="entry name" value="MdtF-like"/>
</dbReference>
<keyword evidence="4" id="KW-1003">Cell membrane</keyword>
<feature type="domain" description="SSD" evidence="10">
    <location>
        <begin position="371"/>
        <end position="497"/>
    </location>
</feature>
<feature type="transmembrane region" description="Helical" evidence="9">
    <location>
        <begin position="927"/>
        <end position="952"/>
    </location>
</feature>
<feature type="transmembrane region" description="Helical" evidence="9">
    <location>
        <begin position="440"/>
        <end position="460"/>
    </location>
</feature>
<keyword evidence="7 9" id="KW-1133">Transmembrane helix</keyword>
<evidence type="ECO:0000256" key="6">
    <source>
        <dbReference type="ARBA" id="ARBA00022692"/>
    </source>
</evidence>
<dbReference type="RefSeq" id="WP_264499425.1">
    <property type="nucleotide sequence ID" value="NZ_JAPDDS010000001.1"/>
</dbReference>
<feature type="transmembrane region" description="Helical" evidence="9">
    <location>
        <begin position="543"/>
        <end position="563"/>
    </location>
</feature>
<sequence>MTTQFIRRPILSIVISILLVLVGLIALKRLPMSQFPNIAPPKVSVSVEYTGANAEVVMRSAILPLERAINGVPGMKYIAADVGNDGVGNVQVFFETGTDADMAAVNVQNRVSAVMGELPEEVVRNGVQISKEENAMLMYINISSTDPEVDEKFIYNFADIHVLAELMRVKGVGFADILGAKEYAMRVWLKPDKMLAYGVSADEVIGALQEQNVEAAPGKIGESADKRNPSLQYVVRYTGKFQSEEEFGAIPLRVGDDGEILKIRDVADVEFGTSYFDVEAKYNGRPSAAILLKQLPGSNAREVIARVKERMDEIKAESFLDGMDYEVSYDVSRFLDASVHAVVKTLVEAFLLVSLVTFIFLQDWRSTLIPVLAVPVSLIGAFLFVHFLGFSLNLITLFALVLAIGIVVDDAIVVVEAVHAKMHEGIASPRVATEMAMKEISGAIIAITMVMAAVFVPVAFLSGPAGVFFREFSLTMAVAIVLSGVVALTLTPALCSVFLKPGHGAAKPDRGPMGWFFRGFNGGYDRLSGRYRRLISWVAPRRVVTFGLLLLLCGGMALMGGRLPTGFIPNEDQGTFYISATTPSGATLERTKAVVDEIERSCRDIPAIKSISTLAGTNILSDGTGATYGTCLVNLQDWGNRKESVREVIEEVGRRIAHIKDASIEMFPPPVVPGYGNASGFEMRLLDKTGKGDLKAMEPVVQQFLEDLKARPEIDSAFTIFDVSFLEYVLRVDHDKAAKMGVTVSNAMSMLQTMLGSEYATNFIRFGMMYKVMVQALPEYRENPDELLKLTVKNDRDEMVELSTFITLEKSMGVDQITRYNLFNSAELNGEPAAGYSSGEAIRAIEETAREKLPRGYGIEWAGITYDQVAAGNQTAVILGISLIFVYLLLSAQYESFLLPMPVLLSLPAGLFGGFLFLHLAGLENNIYAQIAMVMLVGLLGKNGILIVEYAIMRQREGRSALDAAVEGAGQRLRPILMTSMAFVAGVIPLMLASGVGAVGNRTIGSTAVGGMLFGTFFGLIMVPGLYVIFSSLSRKFHQPEETPLSEEF</sequence>
<feature type="transmembrane region" description="Helical" evidence="9">
    <location>
        <begin position="341"/>
        <end position="361"/>
    </location>
</feature>
<evidence type="ECO:0000256" key="2">
    <source>
        <dbReference type="ARBA" id="ARBA00010942"/>
    </source>
</evidence>
<dbReference type="PANTHER" id="PTHR32063:SF9">
    <property type="entry name" value="SIMILAR TO MULTIDRUG RESISTANCE PROTEIN MEXB"/>
    <property type="match status" value="1"/>
</dbReference>
<keyword evidence="6 9" id="KW-0812">Transmembrane</keyword>
<dbReference type="SUPFAM" id="SSF82714">
    <property type="entry name" value="Multidrug efflux transporter AcrB TolC docking domain, DN and DC subdomains"/>
    <property type="match status" value="2"/>
</dbReference>
<feature type="transmembrane region" description="Helical" evidence="9">
    <location>
        <begin position="394"/>
        <end position="419"/>
    </location>
</feature>
<keyword evidence="5" id="KW-0997">Cell inner membrane</keyword>
<feature type="transmembrane region" description="Helical" evidence="9">
    <location>
        <begin position="1008"/>
        <end position="1030"/>
    </location>
</feature>